<dbReference type="InterPro" id="IPR019049">
    <property type="entry name" value="Nucleoporin_prot_Ndc1/Nup"/>
</dbReference>
<dbReference type="Pfam" id="PF09531">
    <property type="entry name" value="Ndc1_Nup"/>
    <property type="match status" value="1"/>
</dbReference>
<accession>W6MXQ8</accession>
<keyword evidence="5 14" id="KW-0812">Transmembrane</keyword>
<keyword evidence="12" id="KW-0539">Nucleus</keyword>
<evidence type="ECO:0000256" key="2">
    <source>
        <dbReference type="ARBA" id="ARBA00004567"/>
    </source>
</evidence>
<dbReference type="GO" id="GO:0070762">
    <property type="term" value="C:nuclear pore transmembrane ring"/>
    <property type="evidence" value="ECO:0007669"/>
    <property type="project" value="TreeGrafter"/>
</dbReference>
<dbReference type="GO" id="GO:0106166">
    <property type="term" value="F:spindle pole body-nuclear membrane anchor activity"/>
    <property type="evidence" value="ECO:0007669"/>
    <property type="project" value="TreeGrafter"/>
</dbReference>
<evidence type="ECO:0000256" key="1">
    <source>
        <dbReference type="ARBA" id="ARBA00004232"/>
    </source>
</evidence>
<sequence>MAAGPTSASASKSSGKPVYYSSIVTKTHHKRLTYFWRLSLVLTGAVTFSTVLGARASIWSILPKFFFIWVGFAVVKYSRDITLQIGSPGYKTLISQLCGELVTSNMLTCLMAYLFSGGLFFSSVYVQFSSLCYYVASPTKTVKPSINDQFVYFWFYSTLFAVSYAVQQLVLEKNRLQFQHGVYREEPEPKILAGIKPSLVFGAYFSGVLSLALPIVYLVLRTHIYGVWLKPFCWVFGLNTHKVAFDVSFSLIFKIFLASVFLSSSWEIINHIFDAYASIGCLHKGQPLSSQSDDPANTLLSGLRDVKNPLARVTAFQELAFLATSKDSSHRSIFYNGRFKHSFVWSSILEECTVVIKANSNRMKKNLQEQKKTQKLAPAAPKHESNLFGNSRHMAATTNDPDDTSIFDTSGLFPSSQPKDVQARLRSAAQEDAVPPVPLLKDLEEQLRPYLTTLKTYYNEFLASGLGIPFITTIAREASSRVKNPSITGNAMITIAYVTTHAITEDKKNVVGPTLPEVLELLEMGVNASSEFLEFCPVPFTSEEASENVISDLHNLALRLFFDLTVKFNASLNDLILTPNVFKLAKWCIDLAIDQQRMEQEDVSQG</sequence>
<evidence type="ECO:0000256" key="6">
    <source>
        <dbReference type="ARBA" id="ARBA00022816"/>
    </source>
</evidence>
<evidence type="ECO:0000256" key="12">
    <source>
        <dbReference type="ARBA" id="ARBA00023242"/>
    </source>
</evidence>
<dbReference type="RefSeq" id="XP_022461302.1">
    <property type="nucleotide sequence ID" value="XM_022600485.1"/>
</dbReference>
<dbReference type="GO" id="GO:0070631">
    <property type="term" value="P:spindle pole body localization"/>
    <property type="evidence" value="ECO:0007669"/>
    <property type="project" value="TreeGrafter"/>
</dbReference>
<dbReference type="GO" id="GO:0005816">
    <property type="term" value="C:spindle pole body"/>
    <property type="evidence" value="ECO:0007669"/>
    <property type="project" value="TreeGrafter"/>
</dbReference>
<keyword evidence="10" id="KW-0906">Nuclear pore complex</keyword>
<feature type="transmembrane region" description="Helical" evidence="14">
    <location>
        <begin position="34"/>
        <end position="52"/>
    </location>
</feature>
<evidence type="ECO:0000256" key="3">
    <source>
        <dbReference type="ARBA" id="ARBA00005760"/>
    </source>
</evidence>
<feature type="transmembrane region" description="Helical" evidence="14">
    <location>
        <begin position="199"/>
        <end position="220"/>
    </location>
</feature>
<organism evidence="15 16">
    <name type="scientific">Kuraishia capsulata CBS 1993</name>
    <dbReference type="NCBI Taxonomy" id="1382522"/>
    <lineage>
        <taxon>Eukaryota</taxon>
        <taxon>Fungi</taxon>
        <taxon>Dikarya</taxon>
        <taxon>Ascomycota</taxon>
        <taxon>Saccharomycotina</taxon>
        <taxon>Pichiomycetes</taxon>
        <taxon>Pichiales</taxon>
        <taxon>Pichiaceae</taxon>
        <taxon>Kuraishia</taxon>
    </lineage>
</organism>
<evidence type="ECO:0000256" key="14">
    <source>
        <dbReference type="SAM" id="Phobius"/>
    </source>
</evidence>
<evidence type="ECO:0000256" key="11">
    <source>
        <dbReference type="ARBA" id="ARBA00023136"/>
    </source>
</evidence>
<keyword evidence="11 14" id="KW-0472">Membrane</keyword>
<dbReference type="STRING" id="1382522.W6MXQ8"/>
<evidence type="ECO:0000256" key="4">
    <source>
        <dbReference type="ARBA" id="ARBA00022448"/>
    </source>
</evidence>
<evidence type="ECO:0000256" key="13">
    <source>
        <dbReference type="SAM" id="MobiDB-lite"/>
    </source>
</evidence>
<reference evidence="15" key="1">
    <citation type="submission" date="2013-12" db="EMBL/GenBank/DDBJ databases">
        <authorList>
            <person name="Genoscope - CEA"/>
        </authorList>
    </citation>
    <scope>NUCLEOTIDE SEQUENCE</scope>
    <source>
        <strain evidence="15">CBS 1993</strain>
    </source>
</reference>
<gene>
    <name evidence="15" type="ORF">KUCA_T00005303001</name>
</gene>
<proteinExistence type="inferred from homology"/>
<evidence type="ECO:0000256" key="5">
    <source>
        <dbReference type="ARBA" id="ARBA00022692"/>
    </source>
</evidence>
<keyword evidence="4" id="KW-0813">Transport</keyword>
<reference evidence="15" key="2">
    <citation type="submission" date="2014-02" db="EMBL/GenBank/DDBJ databases">
        <title>Complete DNA sequence of /Kuraishia capsulata/ illustrates novel genomic features among budding yeasts (/Saccharomycotina/).</title>
        <authorList>
            <person name="Morales L."/>
            <person name="Noel B."/>
            <person name="Porcel B."/>
            <person name="Marcet-Houben M."/>
            <person name="Hullo M-F."/>
            <person name="Sacerdot C."/>
            <person name="Tekaia F."/>
            <person name="Leh-Louis V."/>
            <person name="Despons L."/>
            <person name="Khanna V."/>
            <person name="Aury J-M."/>
            <person name="Barbe V."/>
            <person name="Couloux A."/>
            <person name="Labadie K."/>
            <person name="Pelletier E."/>
            <person name="Souciet J-L."/>
            <person name="Boekhout T."/>
            <person name="Gabaldon T."/>
            <person name="Wincker P."/>
            <person name="Dujon B."/>
        </authorList>
    </citation>
    <scope>NUCLEOTIDE SEQUENCE</scope>
    <source>
        <strain evidence="15">CBS 1993</strain>
    </source>
</reference>
<feature type="transmembrane region" description="Helical" evidence="14">
    <location>
        <begin position="151"/>
        <end position="171"/>
    </location>
</feature>
<comment type="subcellular location">
    <subcellularLocation>
        <location evidence="1">Nucleus membrane</location>
        <topology evidence="1">Multi-pass membrane protein</topology>
    </subcellularLocation>
    <subcellularLocation>
        <location evidence="2">Nucleus</location>
        <location evidence="2">Nuclear pore complex</location>
    </subcellularLocation>
</comment>
<evidence type="ECO:0000256" key="10">
    <source>
        <dbReference type="ARBA" id="ARBA00023132"/>
    </source>
</evidence>
<dbReference type="GO" id="GO:0006999">
    <property type="term" value="P:nuclear pore organization"/>
    <property type="evidence" value="ECO:0007669"/>
    <property type="project" value="TreeGrafter"/>
</dbReference>
<keyword evidence="9" id="KW-0811">Translocation</keyword>
<comment type="similarity">
    <text evidence="3">Belongs to the NDC1 family.</text>
</comment>
<evidence type="ECO:0000256" key="7">
    <source>
        <dbReference type="ARBA" id="ARBA00022927"/>
    </source>
</evidence>
<evidence type="ECO:0000313" key="16">
    <source>
        <dbReference type="Proteomes" id="UP000019384"/>
    </source>
</evidence>
<name>W6MXQ8_9ASCO</name>
<dbReference type="GeneID" id="34522690"/>
<dbReference type="GO" id="GO:0051028">
    <property type="term" value="P:mRNA transport"/>
    <property type="evidence" value="ECO:0007669"/>
    <property type="project" value="UniProtKB-KW"/>
</dbReference>
<dbReference type="AlphaFoldDB" id="W6MXQ8"/>
<keyword evidence="6" id="KW-0509">mRNA transport</keyword>
<dbReference type="GO" id="GO:0015031">
    <property type="term" value="P:protein transport"/>
    <property type="evidence" value="ECO:0007669"/>
    <property type="project" value="UniProtKB-KW"/>
</dbReference>
<keyword evidence="7" id="KW-0653">Protein transport</keyword>
<dbReference type="OrthoDB" id="67850at2759"/>
<dbReference type="GO" id="GO:0031965">
    <property type="term" value="C:nuclear membrane"/>
    <property type="evidence" value="ECO:0007669"/>
    <property type="project" value="UniProtKB-SubCell"/>
</dbReference>
<evidence type="ECO:0000256" key="8">
    <source>
        <dbReference type="ARBA" id="ARBA00022989"/>
    </source>
</evidence>
<dbReference type="PANTHER" id="PTHR13269:SF6">
    <property type="entry name" value="NUCLEOPORIN NDC1"/>
    <property type="match status" value="1"/>
</dbReference>
<dbReference type="EMBL" id="HG793130">
    <property type="protein sequence ID" value="CDK29315.1"/>
    <property type="molecule type" value="Genomic_DNA"/>
</dbReference>
<keyword evidence="16" id="KW-1185">Reference proteome</keyword>
<feature type="region of interest" description="Disordered" evidence="13">
    <location>
        <begin position="370"/>
        <end position="401"/>
    </location>
</feature>
<dbReference type="Proteomes" id="UP000019384">
    <property type="component" value="Unassembled WGS sequence"/>
</dbReference>
<feature type="transmembrane region" description="Helical" evidence="14">
    <location>
        <begin position="240"/>
        <end position="262"/>
    </location>
</feature>
<protein>
    <recommendedName>
        <fullName evidence="17">Nucleoporin NDC1</fullName>
    </recommendedName>
</protein>
<keyword evidence="8 14" id="KW-1133">Transmembrane helix</keyword>
<evidence type="ECO:0008006" key="17">
    <source>
        <dbReference type="Google" id="ProtNLM"/>
    </source>
</evidence>
<dbReference type="HOGENOM" id="CLU_028040_0_0_1"/>
<evidence type="ECO:0000256" key="9">
    <source>
        <dbReference type="ARBA" id="ARBA00023010"/>
    </source>
</evidence>
<evidence type="ECO:0000313" key="15">
    <source>
        <dbReference type="EMBL" id="CDK29315.1"/>
    </source>
</evidence>
<dbReference type="PANTHER" id="PTHR13269">
    <property type="entry name" value="NUCLEOPORIN NDC1"/>
    <property type="match status" value="1"/>
</dbReference>
<feature type="transmembrane region" description="Helical" evidence="14">
    <location>
        <begin position="110"/>
        <end position="136"/>
    </location>
</feature>